<proteinExistence type="predicted"/>
<comment type="caution">
    <text evidence="1">The sequence shown here is derived from an EMBL/GenBank/DDBJ whole genome shotgun (WGS) entry which is preliminary data.</text>
</comment>
<sequence length="500" mass="56400">MAEITGLAISTAALVGLFTTCVQCFEVVDISSNHSEDFAVLTTSFEVQHVRLIVWGQALGLDASPNNVLEWPETKKVVHKCLCSIQMLFEDGDKLVSEYGLHSATSQPVYQPPVFEETYSRFRERFNVSQTQASLSNTIKWAIQDEAKFKNLVADLKSLIDSLENTTQSTEVLGRQREIIEEEMATILDENSLKLVEEATSPAESQIGHAASRRRLQIADEHSNDTHNDILSETSFNSEESHLAKQKNFDATSTIDNEDWIILPTQQLEESMSQTERTGQSHGIQPVDLSLDLSALTLESNPVKWKPITIEESDVLEQLSNSCWRFKRSHLRIAKELISLTQGHNTTDWRVGLSKIDAERGDIICFFCGPMATQYEQGIYYVRIHLHDEYPHQPPACQLLTQVYHPNFDLDGRVGLSILCRDWSAVWDIASILIAIASMLDAPDVDDPLVPEIAEQYVRDNDQYCITASEYTLKYATGALPELEYYGHDGKPWWSSIQVL</sequence>
<reference evidence="1" key="1">
    <citation type="submission" date="2022-10" db="EMBL/GenBank/DDBJ databases">
        <title>Culturing micro-colonial fungi from biological soil crusts in the Mojave desert and describing Neophaeococcomyces mojavensis, and introducing the new genera and species Taxawa tesnikishii.</title>
        <authorList>
            <person name="Kurbessoian T."/>
            <person name="Stajich J.E."/>
        </authorList>
    </citation>
    <scope>NUCLEOTIDE SEQUENCE</scope>
    <source>
        <strain evidence="1">JES_112</strain>
    </source>
</reference>
<gene>
    <name evidence="1" type="ORF">H2198_003080</name>
</gene>
<accession>A0ACC3ACC6</accession>
<protein>
    <submittedName>
        <fullName evidence="1">Uncharacterized protein</fullName>
    </submittedName>
</protein>
<evidence type="ECO:0000313" key="2">
    <source>
        <dbReference type="Proteomes" id="UP001172386"/>
    </source>
</evidence>
<dbReference type="Proteomes" id="UP001172386">
    <property type="component" value="Unassembled WGS sequence"/>
</dbReference>
<name>A0ACC3ACC6_9EURO</name>
<evidence type="ECO:0000313" key="1">
    <source>
        <dbReference type="EMBL" id="KAJ9659505.1"/>
    </source>
</evidence>
<keyword evidence="2" id="KW-1185">Reference proteome</keyword>
<organism evidence="1 2">
    <name type="scientific">Neophaeococcomyces mojaviensis</name>
    <dbReference type="NCBI Taxonomy" id="3383035"/>
    <lineage>
        <taxon>Eukaryota</taxon>
        <taxon>Fungi</taxon>
        <taxon>Dikarya</taxon>
        <taxon>Ascomycota</taxon>
        <taxon>Pezizomycotina</taxon>
        <taxon>Eurotiomycetes</taxon>
        <taxon>Chaetothyriomycetidae</taxon>
        <taxon>Chaetothyriales</taxon>
        <taxon>Chaetothyriales incertae sedis</taxon>
        <taxon>Neophaeococcomyces</taxon>
    </lineage>
</organism>
<dbReference type="EMBL" id="JAPDRQ010000039">
    <property type="protein sequence ID" value="KAJ9659505.1"/>
    <property type="molecule type" value="Genomic_DNA"/>
</dbReference>